<evidence type="ECO:0000313" key="2">
    <source>
        <dbReference type="Proteomes" id="UP000062963"/>
    </source>
</evidence>
<gene>
    <name evidence="1" type="ORF">SKUN_001429</name>
</gene>
<reference evidence="1 2" key="1">
    <citation type="journal article" date="2015" name="Genome Announc.">
        <title>Complete Genome Sequence of Spiroplasma kunkelii Strain CR2-3x, Causal Agent of Corn Stunt Disease in Zea mays L.</title>
        <authorList>
            <person name="Davis R.E."/>
            <person name="Shao J."/>
            <person name="Dally E.L."/>
            <person name="Zhao Y."/>
            <person name="Gasparich G.E."/>
            <person name="Gaynor B.J."/>
            <person name="Athey J.C."/>
            <person name="Harrison N.A."/>
            <person name="Donofrio N."/>
        </authorList>
    </citation>
    <scope>NUCLEOTIDE SEQUENCE [LARGE SCALE GENOMIC DNA]</scope>
    <source>
        <strain evidence="1 2">CR2-3x</strain>
    </source>
</reference>
<dbReference type="AlphaFoldDB" id="A0A0K2JIP1"/>
<dbReference type="PATRIC" id="fig|273035.7.peg.1770"/>
<protein>
    <submittedName>
        <fullName evidence="1">Spiroplasmavirus-related protein</fullName>
    </submittedName>
</protein>
<name>A0A0K2JIP1_SPIKU</name>
<evidence type="ECO:0000313" key="1">
    <source>
        <dbReference type="EMBL" id="ALA98293.1"/>
    </source>
</evidence>
<dbReference type="KEGG" id="skn:SKUN_001429"/>
<proteinExistence type="predicted"/>
<organism evidence="1 2">
    <name type="scientific">Spiroplasma kunkelii CR2-3x</name>
    <dbReference type="NCBI Taxonomy" id="273035"/>
    <lineage>
        <taxon>Bacteria</taxon>
        <taxon>Bacillati</taxon>
        <taxon>Mycoplasmatota</taxon>
        <taxon>Mollicutes</taxon>
        <taxon>Entomoplasmatales</taxon>
        <taxon>Spiroplasmataceae</taxon>
        <taxon>Spiroplasma</taxon>
    </lineage>
</organism>
<dbReference type="STRING" id="273035.SKUN_001429"/>
<accession>A0A0K2JIP1</accession>
<dbReference type="Proteomes" id="UP000062963">
    <property type="component" value="Chromosome"/>
</dbReference>
<keyword evidence="2" id="KW-1185">Reference proteome</keyword>
<sequence>MYSYLSFMDKVKLEQLLLLLLSKIFLKKNGKQNISAIAKYFNRHPSIILREIKKFKNID</sequence>
<dbReference type="EMBL" id="CP010899">
    <property type="protein sequence ID" value="ALA98293.1"/>
    <property type="molecule type" value="Genomic_DNA"/>
</dbReference>